<keyword evidence="2" id="KW-1185">Reference proteome</keyword>
<accession>A0A7J5TZA5</accession>
<protein>
    <submittedName>
        <fullName evidence="1">Uncharacterized protein</fullName>
    </submittedName>
</protein>
<organism evidence="1 2">
    <name type="scientific">Rudanella paleaurantiibacter</name>
    <dbReference type="NCBI Taxonomy" id="2614655"/>
    <lineage>
        <taxon>Bacteria</taxon>
        <taxon>Pseudomonadati</taxon>
        <taxon>Bacteroidota</taxon>
        <taxon>Cytophagia</taxon>
        <taxon>Cytophagales</taxon>
        <taxon>Cytophagaceae</taxon>
        <taxon>Rudanella</taxon>
    </lineage>
</organism>
<dbReference type="EMBL" id="WELI01000005">
    <property type="protein sequence ID" value="KAB7730472.1"/>
    <property type="molecule type" value="Genomic_DNA"/>
</dbReference>
<proteinExistence type="predicted"/>
<gene>
    <name evidence="1" type="ORF">F5984_15125</name>
</gene>
<evidence type="ECO:0000313" key="1">
    <source>
        <dbReference type="EMBL" id="KAB7730472.1"/>
    </source>
</evidence>
<dbReference type="Proteomes" id="UP000488299">
    <property type="component" value="Unassembled WGS sequence"/>
</dbReference>
<sequence length="226" mass="25761">MTNQNEHSKAKSLLRMMSIHQAGHLVMSVLEQSKYSAGKRPIKVTVTENAINKAYIEWSQNESRKDPQHLEEPELLLYANRAENAQLCRPYIDEPELSLHCLLILAGHAAEDIEAPAEDEEILSRVRRAFEVSEMYGVENDFWEAKRLLLGKYKDCDDPSEYAITAGIHLYSEAVDILSTEPISAAVRYVADQLEQREELEGVELDRLLAEVEKMVESAHLILVWL</sequence>
<dbReference type="AlphaFoldDB" id="A0A7J5TZA5"/>
<evidence type="ECO:0000313" key="2">
    <source>
        <dbReference type="Proteomes" id="UP000488299"/>
    </source>
</evidence>
<dbReference type="RefSeq" id="WP_152125057.1">
    <property type="nucleotide sequence ID" value="NZ_WELI01000005.1"/>
</dbReference>
<reference evidence="1 2" key="1">
    <citation type="submission" date="2019-10" db="EMBL/GenBank/DDBJ databases">
        <title>Rudanella paleaurantiibacter sp. nov., isolated from sludge.</title>
        <authorList>
            <person name="Xu S.Q."/>
        </authorList>
    </citation>
    <scope>NUCLEOTIDE SEQUENCE [LARGE SCALE GENOMIC DNA]</scope>
    <source>
        <strain evidence="1 2">HX-22-17</strain>
    </source>
</reference>
<name>A0A7J5TZA5_9BACT</name>
<comment type="caution">
    <text evidence="1">The sequence shown here is derived from an EMBL/GenBank/DDBJ whole genome shotgun (WGS) entry which is preliminary data.</text>
</comment>